<organism evidence="1 2">
    <name type="scientific">Vibrio atlanticus</name>
    <dbReference type="NCBI Taxonomy" id="693153"/>
    <lineage>
        <taxon>Bacteria</taxon>
        <taxon>Pseudomonadati</taxon>
        <taxon>Pseudomonadota</taxon>
        <taxon>Gammaproteobacteria</taxon>
        <taxon>Vibrionales</taxon>
        <taxon>Vibrionaceae</taxon>
        <taxon>Vibrio</taxon>
    </lineage>
</organism>
<protein>
    <recommendedName>
        <fullName evidence="3">WYL domain-containing protein</fullName>
    </recommendedName>
</protein>
<keyword evidence="2" id="KW-1185">Reference proteome</keyword>
<evidence type="ECO:0008006" key="3">
    <source>
        <dbReference type="Google" id="ProtNLM"/>
    </source>
</evidence>
<gene>
    <name evidence="1" type="ORF">ACED57_12330</name>
</gene>
<proteinExistence type="predicted"/>
<accession>A0ABV4KQW7</accession>
<sequence>MPSKPNKQRIEHIELVFEVYSLIPTQRKITANEVHQRLTNTGIERSKRTVQRCLNILTTYLDVEKDDRSLPYSYHRRAHSQYAIGPSESLLIELAFESLRSMLPESYRSSVKDCFAPLLSANHRQTSRTHVRHKRLGNKDDYNEALFDKLCLSIYHQREARLHLRNEQVLQYVCPLGLVLENDCLQLIYQFKKRICAAPLNQIQDIYVSTFEFTYPEEFLLSEAITSKENSRPKCLTNHTRNDHEKY</sequence>
<reference evidence="1 2" key="1">
    <citation type="submission" date="2024-06" db="EMBL/GenBank/DDBJ databases">
        <authorList>
            <person name="Steensen K."/>
            <person name="Seneca J."/>
            <person name="Bartlau N."/>
            <person name="Yu A.X."/>
            <person name="Polz M.F."/>
        </authorList>
    </citation>
    <scope>NUCLEOTIDE SEQUENCE [LARGE SCALE GENOMIC DNA]</scope>
    <source>
        <strain evidence="1 2">1F9</strain>
    </source>
</reference>
<dbReference type="RefSeq" id="WP_371707813.1">
    <property type="nucleotide sequence ID" value="NZ_JBGOOL010000030.1"/>
</dbReference>
<dbReference type="EMBL" id="JBGOOL010000030">
    <property type="protein sequence ID" value="MEZ8053931.1"/>
    <property type="molecule type" value="Genomic_DNA"/>
</dbReference>
<comment type="caution">
    <text evidence="1">The sequence shown here is derived from an EMBL/GenBank/DDBJ whole genome shotgun (WGS) entry which is preliminary data.</text>
</comment>
<evidence type="ECO:0000313" key="2">
    <source>
        <dbReference type="Proteomes" id="UP001569175"/>
    </source>
</evidence>
<name>A0ABV4KQW7_9VIBR</name>
<evidence type="ECO:0000313" key="1">
    <source>
        <dbReference type="EMBL" id="MEZ8053931.1"/>
    </source>
</evidence>
<dbReference type="Proteomes" id="UP001569175">
    <property type="component" value="Unassembled WGS sequence"/>
</dbReference>